<dbReference type="AlphaFoldDB" id="A0A2P6N7S2"/>
<dbReference type="EMBL" id="MDYQ01000164">
    <property type="protein sequence ID" value="PRP80002.1"/>
    <property type="molecule type" value="Genomic_DNA"/>
</dbReference>
<reference evidence="1 2" key="1">
    <citation type="journal article" date="2018" name="Genome Biol. Evol.">
        <title>Multiple Roots of Fruiting Body Formation in Amoebozoa.</title>
        <authorList>
            <person name="Hillmann F."/>
            <person name="Forbes G."/>
            <person name="Novohradska S."/>
            <person name="Ferling I."/>
            <person name="Riege K."/>
            <person name="Groth M."/>
            <person name="Westermann M."/>
            <person name="Marz M."/>
            <person name="Spaller T."/>
            <person name="Winckler T."/>
            <person name="Schaap P."/>
            <person name="Glockner G."/>
        </authorList>
    </citation>
    <scope>NUCLEOTIDE SEQUENCE [LARGE SCALE GENOMIC DNA]</scope>
    <source>
        <strain evidence="1 2">Jena</strain>
    </source>
</reference>
<evidence type="ECO:0000313" key="1">
    <source>
        <dbReference type="EMBL" id="PRP80002.1"/>
    </source>
</evidence>
<dbReference type="InParanoid" id="A0A2P6N7S2"/>
<proteinExistence type="predicted"/>
<keyword evidence="2" id="KW-1185">Reference proteome</keyword>
<name>A0A2P6N7S2_9EUKA</name>
<sequence length="43" mass="4897">MVKAVIFEPKTGHEESFGLIATEYAFFSRFSLSMSILLNNELK</sequence>
<gene>
    <name evidence="1" type="ORF">PROFUN_12289</name>
</gene>
<dbReference type="Proteomes" id="UP000241769">
    <property type="component" value="Unassembled WGS sequence"/>
</dbReference>
<accession>A0A2P6N7S2</accession>
<comment type="caution">
    <text evidence="1">The sequence shown here is derived from an EMBL/GenBank/DDBJ whole genome shotgun (WGS) entry which is preliminary data.</text>
</comment>
<evidence type="ECO:0000313" key="2">
    <source>
        <dbReference type="Proteomes" id="UP000241769"/>
    </source>
</evidence>
<organism evidence="1 2">
    <name type="scientific">Planoprotostelium fungivorum</name>
    <dbReference type="NCBI Taxonomy" id="1890364"/>
    <lineage>
        <taxon>Eukaryota</taxon>
        <taxon>Amoebozoa</taxon>
        <taxon>Evosea</taxon>
        <taxon>Variosea</taxon>
        <taxon>Cavosteliida</taxon>
        <taxon>Cavosteliaceae</taxon>
        <taxon>Planoprotostelium</taxon>
    </lineage>
</organism>
<protein>
    <submittedName>
        <fullName evidence="1">Uncharacterized protein</fullName>
    </submittedName>
</protein>